<dbReference type="GO" id="GO:0030976">
    <property type="term" value="F:thiamine pyrophosphate binding"/>
    <property type="evidence" value="ECO:0007669"/>
    <property type="project" value="InterPro"/>
</dbReference>
<sequence length="993" mass="110247">MGQTNHDQTYYGPNARELAALFTQFQRDPSSVEPSWREIFSELTDDAAGLLSSLSGQSGNGAAAVDATGEPGPETFKTSCDGSGNASVQAVAAGISQGRELTADHVRSATLDSIRALMLIRAYRVRGHLEADLDPLGLVERSSHPELDPASYGFTESDWDRPIFLNNVLGMETGTLRQLIKAVRATYCGKIGVEFMHIQDPDQKAWIQQRIEQARNQTDFTDKGKIAILERLVAAEIFEQFLNKKYTGTKRFGLDGGEAMIPCLEQILKRGGQLGLKEVVLGMPHRGRLNMLANFMGKPFQAIFSEFQGGASHPEQVGGSGDVKYHLGTSSDREFDGNQVHLSLTANPSHLEAVNPVVVGKVRAKQEQLGDKDRTQVMALLLHGDAAFAGQGLVPETLDLSELKGYRIGGTIHFVVNNQIGFTTNPVNARSGPYCSEVAKIIQAPIFHVNGDDPEAVVHVARIATEFRQQFKKDVVIDMFCYRRFGHNEGDEPAFTQPLMYRAINKHMTVRQIYAKQLMDEGLLNQAAADKMVTDFEAVLEKEFEVANSYKPNKADWLEGAWAGMKSLQGFSAHRGQTAVELETLREIGKALTTVPDDFNINRKIARQLDAKWKAISSGKGIDWATAEALAFGSLLLEGAPVRLSGQDCNRGTFSQRHASLIDQETEFRYVMMNHIREKQAKAEIVDSPLSEAAVLGFEYGFSLAEPRALVLWEAQFGDFVNGAQIIIDQFITSGESKWLRMSGIVMLLPHGYEGQGPEHSSARMERFLQLCAEDNIQVANCTTPANYFHILRRQIQRDFRKPLVIMTPKSLLRHKKCVSDLDMFGPGSSFHRVLHEDTPPSKPKDVKQVVLCSGKVFYDLLEARDAQKIKDVHILRLEQIYPFPVDALAEELEPYKHCELVWCQEEPRNMGGWNFVAEFIEEVAELVGFKNSRPRYAGRRSAASPATGSAKRHAAEQESLVNDALTIGKVREGRIGTRRRIDDEKDKGNAAK</sequence>
<dbReference type="Pfam" id="PF16078">
    <property type="entry name" value="2-oxogl_dehyd_N"/>
    <property type="match status" value="1"/>
</dbReference>
<dbReference type="CDD" id="cd02016">
    <property type="entry name" value="TPP_E1_OGDC_like"/>
    <property type="match status" value="1"/>
</dbReference>
<evidence type="ECO:0000313" key="14">
    <source>
        <dbReference type="Proteomes" id="UP000581135"/>
    </source>
</evidence>
<dbReference type="Gene3D" id="3.40.50.11610">
    <property type="entry name" value="Multifunctional 2-oxoglutarate metabolism enzyme, C-terminal domain"/>
    <property type="match status" value="1"/>
</dbReference>
<feature type="region of interest" description="Disordered" evidence="11">
    <location>
        <begin position="938"/>
        <end position="958"/>
    </location>
</feature>
<dbReference type="GO" id="GO:0006096">
    <property type="term" value="P:glycolytic process"/>
    <property type="evidence" value="ECO:0007669"/>
    <property type="project" value="UniProtKB-KW"/>
</dbReference>
<feature type="region of interest" description="Disordered" evidence="11">
    <location>
        <begin position="59"/>
        <end position="81"/>
    </location>
</feature>
<evidence type="ECO:0000256" key="8">
    <source>
        <dbReference type="ARBA" id="ARBA00023052"/>
    </source>
</evidence>
<dbReference type="InterPro" id="IPR011603">
    <property type="entry name" value="2oxoglutarate_DH_E1"/>
</dbReference>
<dbReference type="InterPro" id="IPR001017">
    <property type="entry name" value="DH_E1"/>
</dbReference>
<keyword evidence="7 13" id="KW-0560">Oxidoreductase</keyword>
<evidence type="ECO:0000256" key="3">
    <source>
        <dbReference type="ARBA" id="ARBA00006936"/>
    </source>
</evidence>
<dbReference type="GO" id="GO:0004591">
    <property type="term" value="F:oxoglutarate dehydrogenase (succinyl-transferring) activity"/>
    <property type="evidence" value="ECO:0007669"/>
    <property type="project" value="UniProtKB-EC"/>
</dbReference>
<dbReference type="InterPro" id="IPR042179">
    <property type="entry name" value="KGD_C_sf"/>
</dbReference>
<dbReference type="EMBL" id="JACHXA010000008">
    <property type="protein sequence ID" value="MBB3066450.1"/>
    <property type="molecule type" value="Genomic_DNA"/>
</dbReference>
<evidence type="ECO:0000256" key="9">
    <source>
        <dbReference type="ARBA" id="ARBA00023152"/>
    </source>
</evidence>
<name>A0A839SXP7_9PROT</name>
<evidence type="ECO:0000256" key="5">
    <source>
        <dbReference type="ARBA" id="ARBA00012280"/>
    </source>
</evidence>
<dbReference type="InterPro" id="IPR032106">
    <property type="entry name" value="2-oxogl_dehyd_N"/>
</dbReference>
<dbReference type="NCBIfam" id="NF008907">
    <property type="entry name" value="PRK12270.1"/>
    <property type="match status" value="1"/>
</dbReference>
<dbReference type="GO" id="GO:0005829">
    <property type="term" value="C:cytosol"/>
    <property type="evidence" value="ECO:0007669"/>
    <property type="project" value="TreeGrafter"/>
</dbReference>
<dbReference type="GO" id="GO:0045252">
    <property type="term" value="C:oxoglutarate dehydrogenase complex"/>
    <property type="evidence" value="ECO:0007669"/>
    <property type="project" value="TreeGrafter"/>
</dbReference>
<feature type="domain" description="Transketolase-like pyrimidine-binding" evidence="12">
    <location>
        <begin position="622"/>
        <end position="815"/>
    </location>
</feature>
<evidence type="ECO:0000256" key="11">
    <source>
        <dbReference type="SAM" id="MobiDB-lite"/>
    </source>
</evidence>
<dbReference type="Pfam" id="PF02779">
    <property type="entry name" value="Transket_pyr"/>
    <property type="match status" value="1"/>
</dbReference>
<proteinExistence type="inferred from homology"/>
<evidence type="ECO:0000313" key="13">
    <source>
        <dbReference type="EMBL" id="MBB3066450.1"/>
    </source>
</evidence>
<dbReference type="FunFam" id="3.40.50.12470:FF:000003">
    <property type="entry name" value="2-oxoglutarate dehydrogenase E1 component"/>
    <property type="match status" value="1"/>
</dbReference>
<dbReference type="AlphaFoldDB" id="A0A839SXP7"/>
<gene>
    <name evidence="13" type="ORF">FHR98_002756</name>
</gene>
<dbReference type="InterPro" id="IPR029061">
    <property type="entry name" value="THDP-binding"/>
</dbReference>
<dbReference type="InterPro" id="IPR031717">
    <property type="entry name" value="ODO-1/KGD_C"/>
</dbReference>
<comment type="caution">
    <text evidence="13">The sequence shown here is derived from an EMBL/GenBank/DDBJ whole genome shotgun (WGS) entry which is preliminary data.</text>
</comment>
<dbReference type="NCBIfam" id="TIGR00239">
    <property type="entry name" value="2oxo_dh_E1"/>
    <property type="match status" value="1"/>
</dbReference>
<accession>A0A839SXP7</accession>
<evidence type="ECO:0000256" key="6">
    <source>
        <dbReference type="ARBA" id="ARBA00013321"/>
    </source>
</evidence>
<comment type="subunit">
    <text evidence="4">Homodimer. Part of the 2-oxoglutarate dehydrogenase (OGDH) complex composed of E1 (2-oxoglutarate dehydrogenase), E2 (dihydrolipoamide succinyltransferase) and E3 (dihydrolipoamide dehydrogenase); the complex contains multiple copies of the three enzymatic components (E1, E2 and E3).</text>
</comment>
<dbReference type="GO" id="GO:0006099">
    <property type="term" value="P:tricarboxylic acid cycle"/>
    <property type="evidence" value="ECO:0007669"/>
    <property type="project" value="TreeGrafter"/>
</dbReference>
<dbReference type="PANTHER" id="PTHR23152:SF4">
    <property type="entry name" value="2-OXOADIPATE DEHYDROGENASE COMPLEX COMPONENT E1"/>
    <property type="match status" value="1"/>
</dbReference>
<dbReference type="InterPro" id="IPR005475">
    <property type="entry name" value="Transketolase-like_Pyr-bd"/>
</dbReference>
<comment type="cofactor">
    <cofactor evidence="1">
        <name>thiamine diphosphate</name>
        <dbReference type="ChEBI" id="CHEBI:58937"/>
    </cofactor>
</comment>
<reference evidence="13 14" key="1">
    <citation type="submission" date="2020-08" db="EMBL/GenBank/DDBJ databases">
        <title>Genomic Encyclopedia of Type Strains, Phase III (KMG-III): the genomes of soil and plant-associated and newly described type strains.</title>
        <authorList>
            <person name="Whitman W."/>
        </authorList>
    </citation>
    <scope>NUCLEOTIDE SEQUENCE [LARGE SCALE GENOMIC DNA]</scope>
    <source>
        <strain evidence="13 14">CECT 8803</strain>
    </source>
</reference>
<evidence type="ECO:0000256" key="1">
    <source>
        <dbReference type="ARBA" id="ARBA00001964"/>
    </source>
</evidence>
<evidence type="ECO:0000256" key="7">
    <source>
        <dbReference type="ARBA" id="ARBA00023002"/>
    </source>
</evidence>
<protein>
    <recommendedName>
        <fullName evidence="6">2-oxoglutarate dehydrogenase E1 component</fullName>
        <ecNumber evidence="5">1.2.4.2</ecNumber>
    </recommendedName>
    <alternativeName>
        <fullName evidence="10">Alpha-ketoglutarate dehydrogenase</fullName>
    </alternativeName>
</protein>
<dbReference type="PIRSF" id="PIRSF000157">
    <property type="entry name" value="Oxoglu_dh_E1"/>
    <property type="match status" value="1"/>
</dbReference>
<evidence type="ECO:0000259" key="12">
    <source>
        <dbReference type="SMART" id="SM00861"/>
    </source>
</evidence>
<dbReference type="Gene3D" id="3.40.50.970">
    <property type="match status" value="1"/>
</dbReference>
<keyword evidence="9" id="KW-0324">Glycolysis</keyword>
<dbReference type="NCBIfam" id="NF006914">
    <property type="entry name" value="PRK09404.1"/>
    <property type="match status" value="1"/>
</dbReference>
<evidence type="ECO:0000256" key="10">
    <source>
        <dbReference type="ARBA" id="ARBA00030680"/>
    </source>
</evidence>
<dbReference type="Pfam" id="PF16870">
    <property type="entry name" value="OxoGdeHyase_C"/>
    <property type="match status" value="1"/>
</dbReference>
<dbReference type="SUPFAM" id="SSF52518">
    <property type="entry name" value="Thiamin diphosphate-binding fold (THDP-binding)"/>
    <property type="match status" value="2"/>
</dbReference>
<dbReference type="FunFam" id="3.40.50.970:FF:000036">
    <property type="entry name" value="2-oxoglutarate dehydrogenase E1 component"/>
    <property type="match status" value="1"/>
</dbReference>
<dbReference type="EC" id="1.2.4.2" evidence="5"/>
<dbReference type="Proteomes" id="UP000581135">
    <property type="component" value="Unassembled WGS sequence"/>
</dbReference>
<dbReference type="Gene3D" id="3.40.50.12470">
    <property type="match status" value="1"/>
</dbReference>
<dbReference type="PANTHER" id="PTHR23152">
    <property type="entry name" value="2-OXOGLUTARATE DEHYDROGENASE"/>
    <property type="match status" value="1"/>
</dbReference>
<dbReference type="Gene3D" id="1.10.287.1150">
    <property type="entry name" value="TPP helical domain"/>
    <property type="match status" value="1"/>
</dbReference>
<organism evidence="13 14">
    <name type="scientific">Limibacillus halophilus</name>
    <dbReference type="NCBI Taxonomy" id="1579333"/>
    <lineage>
        <taxon>Bacteria</taxon>
        <taxon>Pseudomonadati</taxon>
        <taxon>Pseudomonadota</taxon>
        <taxon>Alphaproteobacteria</taxon>
        <taxon>Rhodospirillales</taxon>
        <taxon>Rhodovibrionaceae</taxon>
        <taxon>Limibacillus</taxon>
    </lineage>
</organism>
<keyword evidence="14" id="KW-1185">Reference proteome</keyword>
<comment type="similarity">
    <text evidence="3">Belongs to the alpha-ketoglutarate dehydrogenase family.</text>
</comment>
<comment type="function">
    <text evidence="2">E1 component of the 2-oxoglutarate dehydrogenase (OGDH) complex which catalyzes the decarboxylation of 2-oxoglutarate, the first step in the conversion of 2-oxoglutarate to succinyl-CoA and CO(2).</text>
</comment>
<evidence type="ECO:0000256" key="4">
    <source>
        <dbReference type="ARBA" id="ARBA00011301"/>
    </source>
</evidence>
<evidence type="ECO:0000256" key="2">
    <source>
        <dbReference type="ARBA" id="ARBA00003906"/>
    </source>
</evidence>
<dbReference type="SMART" id="SM00861">
    <property type="entry name" value="Transket_pyr"/>
    <property type="match status" value="1"/>
</dbReference>
<dbReference type="RefSeq" id="WP_183417261.1">
    <property type="nucleotide sequence ID" value="NZ_JACHXA010000008.1"/>
</dbReference>
<dbReference type="Pfam" id="PF00676">
    <property type="entry name" value="E1_dh"/>
    <property type="match status" value="1"/>
</dbReference>
<keyword evidence="8" id="KW-0786">Thiamine pyrophosphate</keyword>